<keyword evidence="5" id="KW-1185">Reference proteome</keyword>
<accession>A0A2V4VGG1</accession>
<evidence type="ECO:0008006" key="6">
    <source>
        <dbReference type="Google" id="ProtNLM"/>
    </source>
</evidence>
<sequence>MNKRVLIIISFVFLLLLSVNDVKAASSQTAVFMEDEFQFQSKSKGISIKIGSTREEVEEQLGYATNYYAHSDTYDYKDMVIHYKEGIVDAIMISRDSWFDWFNTYKTPSGIGLGSKLQKVIQQYGRGALMEPTNGGTVRMITYLMHKNAQGEYRVKSSFHYEETRKIYKDMNTIGMVVDDRGYVQFIMLATFEYAYRPDFE</sequence>
<dbReference type="Proteomes" id="UP000509327">
    <property type="component" value="Chromosome"/>
</dbReference>
<proteinExistence type="predicted"/>
<protein>
    <recommendedName>
        <fullName evidence="6">TATA-box binding protein</fullName>
    </recommendedName>
</protein>
<gene>
    <name evidence="2" type="ORF">DFQ00_111117</name>
    <name evidence="3" type="ORF">HUB98_24655</name>
</gene>
<feature type="chain" id="PRO_5015990624" description="TATA-box binding protein" evidence="1">
    <location>
        <begin position="25"/>
        <end position="201"/>
    </location>
</feature>
<reference evidence="3 5" key="2">
    <citation type="submission" date="2020-06" db="EMBL/GenBank/DDBJ databases">
        <title>Complete genome of Paenibacillus barcinonensis KACC11450.</title>
        <authorList>
            <person name="Kim M."/>
            <person name="Park Y.-J."/>
            <person name="Shin J.-H."/>
        </authorList>
    </citation>
    <scope>NUCLEOTIDE SEQUENCE [LARGE SCALE GENOMIC DNA]</scope>
    <source>
        <strain evidence="3 5">KACC11450</strain>
    </source>
</reference>
<dbReference type="EMBL" id="CP054614">
    <property type="protein sequence ID" value="QKS59080.1"/>
    <property type="molecule type" value="Genomic_DNA"/>
</dbReference>
<dbReference type="EMBL" id="QJSW01000011">
    <property type="protein sequence ID" value="PYE47818.1"/>
    <property type="molecule type" value="Genomic_DNA"/>
</dbReference>
<feature type="signal peptide" evidence="1">
    <location>
        <begin position="1"/>
        <end position="24"/>
    </location>
</feature>
<dbReference type="AlphaFoldDB" id="A0A2V4VGG1"/>
<dbReference type="Proteomes" id="UP000247790">
    <property type="component" value="Unassembled WGS sequence"/>
</dbReference>
<keyword evidence="1" id="KW-0732">Signal</keyword>
<evidence type="ECO:0000313" key="4">
    <source>
        <dbReference type="Proteomes" id="UP000247790"/>
    </source>
</evidence>
<reference evidence="2 4" key="1">
    <citation type="submission" date="2018-06" db="EMBL/GenBank/DDBJ databases">
        <title>Genomic Encyclopedia of Type Strains, Phase III (KMG-III): the genomes of soil and plant-associated and newly described type strains.</title>
        <authorList>
            <person name="Whitman W."/>
        </authorList>
    </citation>
    <scope>NUCLEOTIDE SEQUENCE [LARGE SCALE GENOMIC DNA]</scope>
    <source>
        <strain evidence="2 4">CECT 7022</strain>
    </source>
</reference>
<evidence type="ECO:0000313" key="5">
    <source>
        <dbReference type="Proteomes" id="UP000509327"/>
    </source>
</evidence>
<evidence type="ECO:0000313" key="3">
    <source>
        <dbReference type="EMBL" id="QKS59080.1"/>
    </source>
</evidence>
<organism evidence="2 4">
    <name type="scientific">Paenibacillus barcinonensis</name>
    <dbReference type="NCBI Taxonomy" id="198119"/>
    <lineage>
        <taxon>Bacteria</taxon>
        <taxon>Bacillati</taxon>
        <taxon>Bacillota</taxon>
        <taxon>Bacilli</taxon>
        <taxon>Bacillales</taxon>
        <taxon>Paenibacillaceae</taxon>
        <taxon>Paenibacillus</taxon>
    </lineage>
</organism>
<dbReference type="OrthoDB" id="2665714at2"/>
<evidence type="ECO:0000313" key="2">
    <source>
        <dbReference type="EMBL" id="PYE47818.1"/>
    </source>
</evidence>
<name>A0A2V4VGG1_PAEBA</name>
<evidence type="ECO:0000256" key="1">
    <source>
        <dbReference type="SAM" id="SignalP"/>
    </source>
</evidence>
<dbReference type="RefSeq" id="WP_110897738.1">
    <property type="nucleotide sequence ID" value="NZ_CP054614.1"/>
</dbReference>